<reference evidence="1 2" key="1">
    <citation type="submission" date="2016-10" db="EMBL/GenBank/DDBJ databases">
        <title>Genome sequence of Planktotalea frisia SH6-1.</title>
        <authorList>
            <person name="Poehlein A."/>
            <person name="Bakenhus I."/>
            <person name="Voget S."/>
            <person name="Brinkhoff T."/>
            <person name="Simon M."/>
        </authorList>
    </citation>
    <scope>NUCLEOTIDE SEQUENCE [LARGE SCALE GENOMIC DNA]</scope>
    <source>
        <strain evidence="1 2">SH6-1</strain>
    </source>
</reference>
<accession>A0A1L9NZ68</accession>
<dbReference type="AlphaFoldDB" id="A0A1L9NZ68"/>
<dbReference type="InterPro" id="IPR029058">
    <property type="entry name" value="AB_hydrolase_fold"/>
</dbReference>
<evidence type="ECO:0000313" key="1">
    <source>
        <dbReference type="EMBL" id="OJI94493.1"/>
    </source>
</evidence>
<dbReference type="GO" id="GO:0016787">
    <property type="term" value="F:hydrolase activity"/>
    <property type="evidence" value="ECO:0007669"/>
    <property type="project" value="UniProtKB-KW"/>
</dbReference>
<dbReference type="Gene3D" id="3.40.50.1820">
    <property type="entry name" value="alpha/beta hydrolase"/>
    <property type="match status" value="1"/>
</dbReference>
<proteinExistence type="predicted"/>
<comment type="caution">
    <text evidence="1">The sequence shown here is derived from an EMBL/GenBank/DDBJ whole genome shotgun (WGS) entry which is preliminary data.</text>
</comment>
<protein>
    <submittedName>
        <fullName evidence="1">Alpha/beta hydrolase family protein</fullName>
    </submittedName>
</protein>
<dbReference type="RefSeq" id="WP_072629906.1">
    <property type="nucleotide sequence ID" value="NZ_MLCB01000095.1"/>
</dbReference>
<gene>
    <name evidence="1" type="ORF">PFRI_13140</name>
</gene>
<evidence type="ECO:0000313" key="2">
    <source>
        <dbReference type="Proteomes" id="UP000184514"/>
    </source>
</evidence>
<dbReference type="SUPFAM" id="SSF53474">
    <property type="entry name" value="alpha/beta-Hydrolases"/>
    <property type="match status" value="1"/>
</dbReference>
<sequence length="230" mass="25872">METIRDDTLFLLEHLGVNRLPYLTQGNDLIFAADFTKQHPDMISEIIGICARAPLEGDLHYAGMGAWHRFFTSTARHAPHLLHFTIKAAMSLSRRVGVKTMYFKTQQGSPADMELDKDQALVDVLVSNCELLMGKERDGAQAYVMEMLACESPWADLLRATQKTKTWFVNGVEDPVVDVATVAEYREAYPWIEIEVVQNAGQMLLYQHFEMLLPRVAKAAHEAQTTSGIS</sequence>
<organism evidence="1 2">
    <name type="scientific">Planktotalea frisia</name>
    <dbReference type="NCBI Taxonomy" id="696762"/>
    <lineage>
        <taxon>Bacteria</taxon>
        <taxon>Pseudomonadati</taxon>
        <taxon>Pseudomonadota</taxon>
        <taxon>Alphaproteobacteria</taxon>
        <taxon>Rhodobacterales</taxon>
        <taxon>Paracoccaceae</taxon>
        <taxon>Planktotalea</taxon>
    </lineage>
</organism>
<keyword evidence="1" id="KW-0378">Hydrolase</keyword>
<keyword evidence="2" id="KW-1185">Reference proteome</keyword>
<name>A0A1L9NZ68_9RHOB</name>
<dbReference type="Proteomes" id="UP000184514">
    <property type="component" value="Unassembled WGS sequence"/>
</dbReference>
<dbReference type="EMBL" id="MLCB01000095">
    <property type="protein sequence ID" value="OJI94493.1"/>
    <property type="molecule type" value="Genomic_DNA"/>
</dbReference>
<dbReference type="STRING" id="696762.PFRI_13140"/>
<dbReference type="OrthoDB" id="8107794at2"/>